<keyword evidence="7" id="KW-0150">Chloroplast</keyword>
<protein>
    <recommendedName>
        <fullName evidence="6">ATP-dependent Clp protease proteolytic subunit</fullName>
    </recommendedName>
</protein>
<accession>A0A894JQQ8</accession>
<dbReference type="GO" id="GO:0006515">
    <property type="term" value="P:protein quality control for misfolded or incompletely synthesized proteins"/>
    <property type="evidence" value="ECO:0007669"/>
    <property type="project" value="TreeGrafter"/>
</dbReference>
<comment type="similarity">
    <text evidence="1 6">Belongs to the peptidase S14 family.</text>
</comment>
<dbReference type="Gene3D" id="3.90.226.10">
    <property type="entry name" value="2-enoyl-CoA Hydratase, Chain A, domain 1"/>
    <property type="match status" value="1"/>
</dbReference>
<dbReference type="GO" id="GO:0009532">
    <property type="term" value="C:plastid stroma"/>
    <property type="evidence" value="ECO:0007669"/>
    <property type="project" value="UniProtKB-ARBA"/>
</dbReference>
<evidence type="ECO:0000256" key="2">
    <source>
        <dbReference type="ARBA" id="ARBA00022640"/>
    </source>
</evidence>
<evidence type="ECO:0000256" key="4">
    <source>
        <dbReference type="ARBA" id="ARBA00022801"/>
    </source>
</evidence>
<organism evidence="7">
    <name type="scientific">Rhipsalis teres</name>
    <dbReference type="NCBI Taxonomy" id="169218"/>
    <lineage>
        <taxon>Eukaryota</taxon>
        <taxon>Viridiplantae</taxon>
        <taxon>Streptophyta</taxon>
        <taxon>Embryophyta</taxon>
        <taxon>Tracheophyta</taxon>
        <taxon>Spermatophyta</taxon>
        <taxon>Magnoliopsida</taxon>
        <taxon>eudicotyledons</taxon>
        <taxon>Gunneridae</taxon>
        <taxon>Pentapetalae</taxon>
        <taxon>Caryophyllales</taxon>
        <taxon>Cactineae</taxon>
        <taxon>Cactaceae</taxon>
        <taxon>Cactoideae</taxon>
        <taxon>Rhipsalideae</taxon>
        <taxon>Rhipsalis</taxon>
    </lineage>
</organism>
<dbReference type="GO" id="GO:0009368">
    <property type="term" value="C:endopeptidase Clp complex"/>
    <property type="evidence" value="ECO:0007669"/>
    <property type="project" value="TreeGrafter"/>
</dbReference>
<evidence type="ECO:0000256" key="5">
    <source>
        <dbReference type="ARBA" id="ARBA00022825"/>
    </source>
</evidence>
<proteinExistence type="inferred from homology"/>
<dbReference type="InterPro" id="IPR029045">
    <property type="entry name" value="ClpP/crotonase-like_dom_sf"/>
</dbReference>
<dbReference type="RefSeq" id="YP_010166139.1">
    <property type="nucleotide sequence ID" value="NC_057526.1"/>
</dbReference>
<gene>
    <name evidence="7" type="primary">clpP</name>
    <name evidence="7" type="ORF">RhptGp046</name>
</gene>
<evidence type="ECO:0000313" key="7">
    <source>
        <dbReference type="EMBL" id="QRV60112.1"/>
    </source>
</evidence>
<geneLocation type="chloroplast" evidence="7"/>
<dbReference type="PRINTS" id="PR00127">
    <property type="entry name" value="CLPPROTEASEP"/>
</dbReference>
<evidence type="ECO:0000256" key="6">
    <source>
        <dbReference type="RuleBase" id="RU003567"/>
    </source>
</evidence>
<dbReference type="EMBL" id="MT387452">
    <property type="protein sequence ID" value="QRV60112.1"/>
    <property type="molecule type" value="Genomic_DNA"/>
</dbReference>
<sequence length="107" mass="12211">MTVSVPKVPVILPGEEETSWVDLKDQLNCNRILFLCQELDTEISNDLMGLMLYLGMEDYTQDLYLFLNSPVGKILNGMAIHIEKAKHLRFNLIFLWLVLIGTSPLCI</sequence>
<dbReference type="GeneID" id="67271175"/>
<evidence type="ECO:0000256" key="3">
    <source>
        <dbReference type="ARBA" id="ARBA00022670"/>
    </source>
</evidence>
<dbReference type="PANTHER" id="PTHR10381">
    <property type="entry name" value="ATP-DEPENDENT CLP PROTEASE PROTEOLYTIC SUBUNIT"/>
    <property type="match status" value="1"/>
</dbReference>
<keyword evidence="4" id="KW-0378">Hydrolase</keyword>
<reference evidence="7" key="2">
    <citation type="journal article" date="2021" name="Rev. Bras. Bot.">
        <title>Genetic and evolutionary analyses of plastomes of the subfamily Cactoideae (Cactaceae) indicate relaxed protein biosynthesis and tRNA import from cytosol.</title>
        <authorList>
            <person name="Morais da Silva G."/>
            <person name="de Santana Lopes A."/>
            <person name="Gomes Pacheco T."/>
            <person name="Lima de Godoy Machado K."/>
            <person name="Silva M.C."/>
            <person name="de Oliveira J.D."/>
            <person name="de Baura V.A."/>
            <person name="Balsanelli E."/>
            <person name="Maltempi de Souza E."/>
            <person name="de Oliveira Pedrosa F."/>
            <person name="Rogalski M."/>
        </authorList>
    </citation>
    <scope>NUCLEOTIDE SEQUENCE</scope>
</reference>
<dbReference type="InterPro" id="IPR023562">
    <property type="entry name" value="ClpP/TepA"/>
</dbReference>
<dbReference type="SUPFAM" id="SSF52096">
    <property type="entry name" value="ClpP/crotonase"/>
    <property type="match status" value="1"/>
</dbReference>
<evidence type="ECO:0000256" key="1">
    <source>
        <dbReference type="ARBA" id="ARBA00007039"/>
    </source>
</evidence>
<dbReference type="PANTHER" id="PTHR10381:SF15">
    <property type="entry name" value="CHLOROPLASTIC ATP-DEPENDENT CLP PROTEASE PROTEOLYTIC SUBUNIT 1"/>
    <property type="match status" value="1"/>
</dbReference>
<keyword evidence="5" id="KW-0720">Serine protease</keyword>
<dbReference type="InterPro" id="IPR001907">
    <property type="entry name" value="ClpP"/>
</dbReference>
<dbReference type="Pfam" id="PF00574">
    <property type="entry name" value="CLP_protease"/>
    <property type="match status" value="1"/>
</dbReference>
<dbReference type="GO" id="GO:0004252">
    <property type="term" value="F:serine-type endopeptidase activity"/>
    <property type="evidence" value="ECO:0007669"/>
    <property type="project" value="InterPro"/>
</dbReference>
<name>A0A894JQQ8_9CARY</name>
<keyword evidence="2 7" id="KW-0934">Plastid</keyword>
<reference evidence="7" key="1">
    <citation type="submission" date="2020-04" db="EMBL/GenBank/DDBJ databases">
        <authorList>
            <person name="Silva G.M."/>
            <person name="Lopes A.S."/>
            <person name="Pacheco T.G."/>
            <person name="Machado K.L.G."/>
            <person name="Silva M.C."/>
            <person name="Oliveira J.D."/>
            <person name="Balsanelli E."/>
            <person name="Souza E.M."/>
            <person name="Pedrosa F.O."/>
            <person name="Rogalski M."/>
        </authorList>
    </citation>
    <scope>NUCLEOTIDE SEQUENCE</scope>
</reference>
<dbReference type="GO" id="GO:0004176">
    <property type="term" value="F:ATP-dependent peptidase activity"/>
    <property type="evidence" value="ECO:0007669"/>
    <property type="project" value="InterPro"/>
</dbReference>
<keyword evidence="3 7" id="KW-0645">Protease</keyword>
<dbReference type="GO" id="GO:0051117">
    <property type="term" value="F:ATPase binding"/>
    <property type="evidence" value="ECO:0007669"/>
    <property type="project" value="TreeGrafter"/>
</dbReference>
<dbReference type="AlphaFoldDB" id="A0A894JQQ8"/>